<dbReference type="AlphaFoldDB" id="A0A1M6UMU6"/>
<organism evidence="2 3">
    <name type="scientific">Desulforamulus aeronauticus DSM 10349</name>
    <dbReference type="NCBI Taxonomy" id="1121421"/>
    <lineage>
        <taxon>Bacteria</taxon>
        <taxon>Bacillati</taxon>
        <taxon>Bacillota</taxon>
        <taxon>Clostridia</taxon>
        <taxon>Eubacteriales</taxon>
        <taxon>Peptococcaceae</taxon>
        <taxon>Desulforamulus</taxon>
    </lineage>
</organism>
<protein>
    <submittedName>
        <fullName evidence="2">Uncharacterized protein</fullName>
    </submittedName>
</protein>
<accession>A0A1M6UMU6</accession>
<dbReference type="RefSeq" id="WP_072915569.1">
    <property type="nucleotide sequence ID" value="NZ_FRAR01000021.1"/>
</dbReference>
<dbReference type="Proteomes" id="UP000183997">
    <property type="component" value="Unassembled WGS sequence"/>
</dbReference>
<keyword evidence="3" id="KW-1185">Reference proteome</keyword>
<dbReference type="STRING" id="1121421.SAMN02745123_02827"/>
<evidence type="ECO:0000313" key="2">
    <source>
        <dbReference type="EMBL" id="SHK70517.1"/>
    </source>
</evidence>
<keyword evidence="1" id="KW-0812">Transmembrane</keyword>
<sequence>MMMTFADGITGFLWSLMMIVGMTLPILLMIWALSAVGERVAERKTSGSTRLDKGEITVDDFQRLRNQ</sequence>
<evidence type="ECO:0000313" key="3">
    <source>
        <dbReference type="Proteomes" id="UP000183997"/>
    </source>
</evidence>
<keyword evidence="1" id="KW-1133">Transmembrane helix</keyword>
<proteinExistence type="predicted"/>
<name>A0A1M6UMU6_9FIRM</name>
<reference evidence="3" key="1">
    <citation type="submission" date="2016-11" db="EMBL/GenBank/DDBJ databases">
        <authorList>
            <person name="Varghese N."/>
            <person name="Submissions S."/>
        </authorList>
    </citation>
    <scope>NUCLEOTIDE SEQUENCE [LARGE SCALE GENOMIC DNA]</scope>
    <source>
        <strain evidence="3">DSM 10349</strain>
    </source>
</reference>
<gene>
    <name evidence="2" type="ORF">SAMN02745123_02827</name>
</gene>
<evidence type="ECO:0000256" key="1">
    <source>
        <dbReference type="SAM" id="Phobius"/>
    </source>
</evidence>
<keyword evidence="1" id="KW-0472">Membrane</keyword>
<dbReference type="OrthoDB" id="1787194at2"/>
<feature type="transmembrane region" description="Helical" evidence="1">
    <location>
        <begin position="12"/>
        <end position="36"/>
    </location>
</feature>
<dbReference type="EMBL" id="FRAR01000021">
    <property type="protein sequence ID" value="SHK70517.1"/>
    <property type="molecule type" value="Genomic_DNA"/>
</dbReference>